<evidence type="ECO:0000259" key="1">
    <source>
        <dbReference type="PROSITE" id="PS51186"/>
    </source>
</evidence>
<dbReference type="RefSeq" id="WP_088417577.1">
    <property type="nucleotide sequence ID" value="NZ_NJBA01000003.1"/>
</dbReference>
<name>A0A246FAY1_PSENT</name>
<sequence>MELTIRQAHSDDAKAISQVIVAAVQESNSQDYPESVIASVVANFTPGRVLELLEQRLVFVALLDDRIVGTGALDGDVVRSLFITPAQQRRGIGQALMSRIEKAALERSIEALLVPSSITAESFYARLGYCVLREQLHGEERTLIMTKPLSPL</sequence>
<evidence type="ECO:0000313" key="2">
    <source>
        <dbReference type="EMBL" id="OWP51459.1"/>
    </source>
</evidence>
<dbReference type="EMBL" id="NJBA01000003">
    <property type="protein sequence ID" value="OWP51459.1"/>
    <property type="molecule type" value="Genomic_DNA"/>
</dbReference>
<reference evidence="2 3" key="1">
    <citation type="submission" date="2017-06" db="EMBL/GenBank/DDBJ databases">
        <title>Draft genome of Pseudomonas nitroreducens DF05.</title>
        <authorList>
            <person name="Iyer R."/>
        </authorList>
    </citation>
    <scope>NUCLEOTIDE SEQUENCE [LARGE SCALE GENOMIC DNA]</scope>
    <source>
        <strain evidence="2 3">DF05</strain>
    </source>
</reference>
<dbReference type="Pfam" id="PF13673">
    <property type="entry name" value="Acetyltransf_10"/>
    <property type="match status" value="1"/>
</dbReference>
<proteinExistence type="predicted"/>
<organism evidence="2 3">
    <name type="scientific">Pseudomonas nitroreducens</name>
    <dbReference type="NCBI Taxonomy" id="46680"/>
    <lineage>
        <taxon>Bacteria</taxon>
        <taxon>Pseudomonadati</taxon>
        <taxon>Pseudomonadota</taxon>
        <taxon>Gammaproteobacteria</taxon>
        <taxon>Pseudomonadales</taxon>
        <taxon>Pseudomonadaceae</taxon>
        <taxon>Pseudomonas</taxon>
    </lineage>
</organism>
<dbReference type="InterPro" id="IPR000182">
    <property type="entry name" value="GNAT_dom"/>
</dbReference>
<comment type="caution">
    <text evidence="2">The sequence shown here is derived from an EMBL/GenBank/DDBJ whole genome shotgun (WGS) entry which is preliminary data.</text>
</comment>
<accession>A0A246FAY1</accession>
<keyword evidence="2" id="KW-0808">Transferase</keyword>
<dbReference type="CDD" id="cd04301">
    <property type="entry name" value="NAT_SF"/>
    <property type="match status" value="1"/>
</dbReference>
<dbReference type="PROSITE" id="PS51186">
    <property type="entry name" value="GNAT"/>
    <property type="match status" value="1"/>
</dbReference>
<dbReference type="eggNOG" id="COG0456">
    <property type="taxonomic scope" value="Bacteria"/>
</dbReference>
<protein>
    <submittedName>
        <fullName evidence="2">GNAT family N-acetyltransferase</fullName>
    </submittedName>
</protein>
<dbReference type="AlphaFoldDB" id="A0A246FAY1"/>
<dbReference type="Proteomes" id="UP000198145">
    <property type="component" value="Unassembled WGS sequence"/>
</dbReference>
<dbReference type="InterPro" id="IPR052564">
    <property type="entry name" value="N-acetyltrans/Recomb-assoc"/>
</dbReference>
<feature type="domain" description="N-acetyltransferase" evidence="1">
    <location>
        <begin position="3"/>
        <end position="150"/>
    </location>
</feature>
<dbReference type="InterPro" id="IPR016181">
    <property type="entry name" value="Acyl_CoA_acyltransferase"/>
</dbReference>
<dbReference type="GO" id="GO:0016747">
    <property type="term" value="F:acyltransferase activity, transferring groups other than amino-acyl groups"/>
    <property type="evidence" value="ECO:0007669"/>
    <property type="project" value="InterPro"/>
</dbReference>
<dbReference type="Gene3D" id="3.40.630.30">
    <property type="match status" value="1"/>
</dbReference>
<gene>
    <name evidence="2" type="ORF">CEG18_11440</name>
</gene>
<dbReference type="PANTHER" id="PTHR43451:SF1">
    <property type="entry name" value="ACETYLTRANSFERASE"/>
    <property type="match status" value="1"/>
</dbReference>
<dbReference type="PANTHER" id="PTHR43451">
    <property type="entry name" value="ACETYLTRANSFERASE (GNAT) FAMILY PROTEIN"/>
    <property type="match status" value="1"/>
</dbReference>
<dbReference type="SUPFAM" id="SSF55729">
    <property type="entry name" value="Acyl-CoA N-acyltransferases (Nat)"/>
    <property type="match status" value="1"/>
</dbReference>
<evidence type="ECO:0000313" key="3">
    <source>
        <dbReference type="Proteomes" id="UP000198145"/>
    </source>
</evidence>